<evidence type="ECO:0000256" key="8">
    <source>
        <dbReference type="ARBA" id="ARBA00023175"/>
    </source>
</evidence>
<dbReference type="InterPro" id="IPR035892">
    <property type="entry name" value="C2_domain_sf"/>
</dbReference>
<keyword evidence="14" id="KW-1185">Reference proteome</keyword>
<dbReference type="GO" id="GO:0003777">
    <property type="term" value="F:microtubule motor activity"/>
    <property type="evidence" value="ECO:0007669"/>
    <property type="project" value="InterPro"/>
</dbReference>
<evidence type="ECO:0000256" key="3">
    <source>
        <dbReference type="ARBA" id="ARBA00022741"/>
    </source>
</evidence>
<gene>
    <name evidence="15" type="primary">LOC116947627</name>
</gene>
<dbReference type="InterPro" id="IPR001752">
    <property type="entry name" value="Kinesin_motor_dom"/>
</dbReference>
<evidence type="ECO:0000256" key="10">
    <source>
        <dbReference type="PROSITE-ProRule" id="PRU00283"/>
    </source>
</evidence>
<evidence type="ECO:0000256" key="11">
    <source>
        <dbReference type="RuleBase" id="RU000394"/>
    </source>
</evidence>
<keyword evidence="5 12" id="KW-0175">Coiled coil</keyword>
<dbReference type="SUPFAM" id="SSF49562">
    <property type="entry name" value="C2 domain (Calcium/lipid-binding domain, CaLB)"/>
    <property type="match status" value="1"/>
</dbReference>
<evidence type="ECO:0000256" key="6">
    <source>
        <dbReference type="ARBA" id="ARBA00023128"/>
    </source>
</evidence>
<keyword evidence="7" id="KW-0472">Membrane</keyword>
<keyword evidence="8 10" id="KW-0505">Motor protein</keyword>
<evidence type="ECO:0000256" key="4">
    <source>
        <dbReference type="ARBA" id="ARBA00022840"/>
    </source>
</evidence>
<dbReference type="RefSeq" id="XP_032819489.1">
    <property type="nucleotide sequence ID" value="XM_032963598.1"/>
</dbReference>
<sequence length="930" mass="103132">MEGNTTRIIKPRSGDADVKTFTFDYSYWSHDGFVALDNGYLAPENEQFADQKRVFSDLGEGILENAWNGYNCSLFAYGQTGSGKTYSVVGGSANKGILPLFCERLFEDIERKQESAAEGTEFQVSLSMVEIYNEQVRDLLNPQSGRQGGLRIREKVDHGFFVENLLTVPVGSYGDIDSRIQEGTRNRTIAATHMNATSSRAHTIVAITFVQKAMSDGGHTLQKSSTINIVDLAGSERAGNTGAARERLKEGCMINQSLSTLGNVIKALADQGKGVQKSTVLPFRDSVLTKLLKNALGGNSKTIMIAALSPADVNYEETLSTLRFVDRAKAIRVQAVVNESPTSRLVRELQQENMRLQELLSQASYGAEKSSSPASFNEELESLRQQLEQNRREMEHMAMSWEQRLASERLAHQQKLKEEKELREKRKTIPHLWNLNEDPALNGLLCHFIPEGSLSIGNGKSENPAGIILHGVGVLPHHASVNNKDGVIILAPSPEARVLINGCPLTQPALLNHNDRLLLGASQLYVLYDPKAVSVDSGGDHKQTVTFDKAQEEIACNSGLCMAVGGNSSDDALIWEDLLSLLPALWEGNGIGEELGKGTRFEVVLTASEGHGKHAGLTQVRVKMTHLASGLEFLLRPREFLGRRFLMQEMYQRYLQGDDWDLPRDKDPFWECPESTVSVGVVQVALQPLSHQLAVSETYPVLDCHGQKQGHLRVLIQPCDSDGAPKRQQVGDPNELVGAAMIGKQLHLLIRILGARGIPEHFTKTHCRFKLFCEDEDETAEVASSNPDYNFEKTFFFNPVTEEFLDYIAKSVLTIEVCGTQVERVQEDKAQCGQERDQTGPSKNHMFYIQDAETVRQLEEAERKLIVLSDFVYQAHRDRATVVLLKDIQTALSGETPVYRELVPGPLFRRVGASCRHDPHPDISTVCVII</sequence>
<organism evidence="14 15">
    <name type="scientific">Petromyzon marinus</name>
    <name type="common">Sea lamprey</name>
    <dbReference type="NCBI Taxonomy" id="7757"/>
    <lineage>
        <taxon>Eukaryota</taxon>
        <taxon>Metazoa</taxon>
        <taxon>Chordata</taxon>
        <taxon>Craniata</taxon>
        <taxon>Vertebrata</taxon>
        <taxon>Cyclostomata</taxon>
        <taxon>Hyperoartia</taxon>
        <taxon>Petromyzontiformes</taxon>
        <taxon>Petromyzontidae</taxon>
        <taxon>Petromyzon</taxon>
    </lineage>
</organism>
<feature type="domain" description="Kinesin motor" evidence="13">
    <location>
        <begin position="1"/>
        <end position="331"/>
    </location>
</feature>
<evidence type="ECO:0000256" key="5">
    <source>
        <dbReference type="ARBA" id="ARBA00023054"/>
    </source>
</evidence>
<dbReference type="Proteomes" id="UP001318040">
    <property type="component" value="Chromosome 2"/>
</dbReference>
<feature type="coiled-coil region" evidence="12">
    <location>
        <begin position="342"/>
        <end position="404"/>
    </location>
</feature>
<dbReference type="PRINTS" id="PR00380">
    <property type="entry name" value="KINESINHEAVY"/>
</dbReference>
<dbReference type="GO" id="GO:0031966">
    <property type="term" value="C:mitochondrial membrane"/>
    <property type="evidence" value="ECO:0007669"/>
    <property type="project" value="UniProtKB-SubCell"/>
</dbReference>
<dbReference type="Gene3D" id="3.40.850.10">
    <property type="entry name" value="Kinesin motor domain"/>
    <property type="match status" value="1"/>
</dbReference>
<dbReference type="GO" id="GO:0005524">
    <property type="term" value="F:ATP binding"/>
    <property type="evidence" value="ECO:0007669"/>
    <property type="project" value="UniProtKB-UniRule"/>
</dbReference>
<protein>
    <recommendedName>
        <fullName evidence="11">Kinesin-like protein</fullName>
    </recommendedName>
</protein>
<dbReference type="Pfam" id="PF12423">
    <property type="entry name" value="KIF1B"/>
    <property type="match status" value="1"/>
</dbReference>
<dbReference type="Gene3D" id="2.60.200.20">
    <property type="match status" value="1"/>
</dbReference>
<evidence type="ECO:0000313" key="14">
    <source>
        <dbReference type="Proteomes" id="UP001318040"/>
    </source>
</evidence>
<dbReference type="FunFam" id="3.40.850.10:FF:000063">
    <property type="entry name" value="Kinesin-like protein"/>
    <property type="match status" value="1"/>
</dbReference>
<dbReference type="InterPro" id="IPR027417">
    <property type="entry name" value="P-loop_NTPase"/>
</dbReference>
<comment type="subcellular location">
    <subcellularLocation>
        <location evidence="1">Mitochondrion membrane</location>
        <topology evidence="1">Peripheral membrane protein</topology>
    </subcellularLocation>
</comment>
<evidence type="ECO:0000259" key="13">
    <source>
        <dbReference type="PROSITE" id="PS50067"/>
    </source>
</evidence>
<dbReference type="CDD" id="cd22709">
    <property type="entry name" value="FHA_KIF28P"/>
    <property type="match status" value="1"/>
</dbReference>
<reference evidence="15" key="1">
    <citation type="submission" date="2025-08" db="UniProtKB">
        <authorList>
            <consortium name="RefSeq"/>
        </authorList>
    </citation>
    <scope>IDENTIFICATION</scope>
    <source>
        <tissue evidence="15">Sperm</tissue>
    </source>
</reference>
<keyword evidence="6" id="KW-0496">Mitochondrion</keyword>
<evidence type="ECO:0000313" key="15">
    <source>
        <dbReference type="RefSeq" id="XP_032819489.1"/>
    </source>
</evidence>
<accession>A0AAJ7TKD2</accession>
<evidence type="ECO:0000256" key="1">
    <source>
        <dbReference type="ARBA" id="ARBA00004318"/>
    </source>
</evidence>
<evidence type="ECO:0000256" key="12">
    <source>
        <dbReference type="SAM" id="Coils"/>
    </source>
</evidence>
<dbReference type="SUPFAM" id="SSF49879">
    <property type="entry name" value="SMAD/FHA domain"/>
    <property type="match status" value="1"/>
</dbReference>
<keyword evidence="3 10" id="KW-0547">Nucleotide-binding</keyword>
<dbReference type="PANTHER" id="PTHR47117">
    <property type="entry name" value="STAR-RELATED LIPID TRANSFER PROTEIN 9"/>
    <property type="match status" value="1"/>
</dbReference>
<keyword evidence="2" id="KW-0813">Transport</keyword>
<dbReference type="KEGG" id="pmrn:116947627"/>
<comment type="function">
    <text evidence="9">Microtubule-dependent motor protein required for mitochondrion morphology and transport of mitochondria in neuronal cells.</text>
</comment>
<dbReference type="SMART" id="SM00129">
    <property type="entry name" value="KISc"/>
    <property type="match status" value="1"/>
</dbReference>
<comment type="similarity">
    <text evidence="10 11">Belongs to the TRAFAC class myosin-kinesin ATPase superfamily. Kinesin family.</text>
</comment>
<dbReference type="InterPro" id="IPR022140">
    <property type="entry name" value="Kinesin-like_KIF1-typ"/>
</dbReference>
<dbReference type="GO" id="GO:0007018">
    <property type="term" value="P:microtubule-based movement"/>
    <property type="evidence" value="ECO:0007669"/>
    <property type="project" value="InterPro"/>
</dbReference>
<dbReference type="AlphaFoldDB" id="A0AAJ7TKD2"/>
<dbReference type="InterPro" id="IPR036961">
    <property type="entry name" value="Kinesin_motor_dom_sf"/>
</dbReference>
<keyword evidence="11" id="KW-0493">Microtubule</keyword>
<proteinExistence type="inferred from homology"/>
<dbReference type="InterPro" id="IPR019821">
    <property type="entry name" value="Kinesin_motor_CS"/>
</dbReference>
<dbReference type="PROSITE" id="PS50067">
    <property type="entry name" value="KINESIN_MOTOR_2"/>
    <property type="match status" value="1"/>
</dbReference>
<dbReference type="SUPFAM" id="SSF52540">
    <property type="entry name" value="P-loop containing nucleoside triphosphate hydrolases"/>
    <property type="match status" value="1"/>
</dbReference>
<keyword evidence="4 10" id="KW-0067">ATP-binding</keyword>
<dbReference type="InterPro" id="IPR008984">
    <property type="entry name" value="SMAD_FHA_dom_sf"/>
</dbReference>
<dbReference type="GO" id="GO:0005874">
    <property type="term" value="C:microtubule"/>
    <property type="evidence" value="ECO:0007669"/>
    <property type="project" value="UniProtKB-KW"/>
</dbReference>
<dbReference type="GO" id="GO:0008017">
    <property type="term" value="F:microtubule binding"/>
    <property type="evidence" value="ECO:0007669"/>
    <property type="project" value="InterPro"/>
</dbReference>
<dbReference type="PROSITE" id="PS00411">
    <property type="entry name" value="KINESIN_MOTOR_1"/>
    <property type="match status" value="1"/>
</dbReference>
<evidence type="ECO:0000256" key="9">
    <source>
        <dbReference type="ARBA" id="ARBA00054688"/>
    </source>
</evidence>
<evidence type="ECO:0000256" key="2">
    <source>
        <dbReference type="ARBA" id="ARBA00022448"/>
    </source>
</evidence>
<feature type="binding site" evidence="10">
    <location>
        <begin position="78"/>
        <end position="85"/>
    </location>
    <ligand>
        <name>ATP</name>
        <dbReference type="ChEBI" id="CHEBI:30616"/>
    </ligand>
</feature>
<evidence type="ECO:0000256" key="7">
    <source>
        <dbReference type="ARBA" id="ARBA00023136"/>
    </source>
</evidence>
<dbReference type="Pfam" id="PF00225">
    <property type="entry name" value="Kinesin"/>
    <property type="match status" value="1"/>
</dbReference>
<name>A0AAJ7TKD2_PETMA</name>
<dbReference type="FunFam" id="2.60.200.20:FF:000034">
    <property type="entry name" value="kinesin-like protein KIF28P"/>
    <property type="match status" value="1"/>
</dbReference>